<evidence type="ECO:0000256" key="1">
    <source>
        <dbReference type="SAM" id="MobiDB-lite"/>
    </source>
</evidence>
<keyword evidence="3" id="KW-1185">Reference proteome</keyword>
<sequence>MELYIDPNEDDSWRKDVVNELQDLLDFDQGWEEDFFQRTLRGSAAPFPNTEYDTESLLPTLNALAISLGLEREDVEVGDILDDLLDEEWAMDETMFRKEGDGVVFVGHMAILEEIARGQWQEEADCALVRTIKGEGGTMLDGRRKLSKLEEPILPAKTTGTSAYPLFKPSPSLKDVSAKLPLLRIPETNDFVGRSSTELLLNEGFIATRDAVDILLEVLPTSSDIGVSDTGDGECSAKGMRRAVEEMLCRTPRKMTCLESPIFANRHDPEEISRIVFLQRAGNKTPPPEDSLESDAPFNALVEGIRQIDPLMELKENEEDEGRDQRVPGLEKVLHESLASQEDRVHLQSILEDFQSQQSARQVAGHWIQSEHEHEYAALENTSRKRARKITQIELPIFPSSSEPGVGSKRHKRDDSPSECFSDAMRVVLDAYPTTNLSLSTDQDNENPLKDKAEMEVDQELEKLFDFNVASANHVAAILDAEWDMASMRQLTAPTLPRPDPFHPNPDPWPNFKALLTEHLNIRAFESFTSVELALMHWNPVAAMQRIFPGRVVIDRDRFVQDILKEGLEDPVAVDLDFEGIDVGRDAYRDMLPYHEKLKGDEFIDTIRSVCPRQSAEVLEDHRQLKSIDPLARVLNGVREISSTAVIGDGHGQGERTNVKDRGFSGTFFPSGAPDTREVIRPTPDEQKCDEILSQPKLTAVPSSPIRSAHAPTIEPTTGASLGSSTVSVQADAILGIDDQDPNDDAHPLRQPFSVQSCLDEFMMLRSRQPVPSKPKLSQKAERGTRIDTVPKAQLAPPLTMPKSATWTIPAFDTSTATRHVYIAGQRLLTNRALVRALENEFAVDLLERDLDFRGAGRGPNPVNRDVDLILDERTCVIYYPLNHLPLITTTLPSTAQGTALLTHLSKTDLGHLLLKSILHYSRIYVVLEKEPSSTYVFTPPVVKGWNVLCGFCACLEGMGEVVRCCISMNTRESAWIARNIGDTIANSYLVPNVTTMPRSWSSKTAYETRTWLAKEESAQERFLSSFPPLNPFTSQIILTLMTLREFLGMGLDEMQDKVGIWVGERGVRLLYSLVHTCLDGGGILEQEEEEDWV</sequence>
<dbReference type="STRING" id="645134.A0A0L0H7Z2"/>
<reference evidence="2 3" key="1">
    <citation type="submission" date="2009-08" db="EMBL/GenBank/DDBJ databases">
        <title>The Genome Sequence of Spizellomyces punctatus strain DAOM BR117.</title>
        <authorList>
            <consortium name="The Broad Institute Genome Sequencing Platform"/>
            <person name="Russ C."/>
            <person name="Cuomo C."/>
            <person name="Shea T."/>
            <person name="Young S.K."/>
            <person name="Zeng Q."/>
            <person name="Koehrsen M."/>
            <person name="Haas B."/>
            <person name="Borodovsky M."/>
            <person name="Guigo R."/>
            <person name="Alvarado L."/>
            <person name="Berlin A."/>
            <person name="Bochicchio J."/>
            <person name="Borenstein D."/>
            <person name="Chapman S."/>
            <person name="Chen Z."/>
            <person name="Engels R."/>
            <person name="Freedman E."/>
            <person name="Gellesch M."/>
            <person name="Goldberg J."/>
            <person name="Griggs A."/>
            <person name="Gujja S."/>
            <person name="Heiman D."/>
            <person name="Hepburn T."/>
            <person name="Howarth C."/>
            <person name="Jen D."/>
            <person name="Larson L."/>
            <person name="Lewis B."/>
            <person name="Mehta T."/>
            <person name="Park D."/>
            <person name="Pearson M."/>
            <person name="Roberts A."/>
            <person name="Saif S."/>
            <person name="Shenoy N."/>
            <person name="Sisk P."/>
            <person name="Stolte C."/>
            <person name="Sykes S."/>
            <person name="Thomson T."/>
            <person name="Walk T."/>
            <person name="White J."/>
            <person name="Yandava C."/>
            <person name="Burger G."/>
            <person name="Gray M.W."/>
            <person name="Holland P.W.H."/>
            <person name="King N."/>
            <person name="Lang F.B.F."/>
            <person name="Roger A.J."/>
            <person name="Ruiz-Trillo I."/>
            <person name="Lander E."/>
            <person name="Nusbaum C."/>
        </authorList>
    </citation>
    <scope>NUCLEOTIDE SEQUENCE [LARGE SCALE GENOMIC DNA]</scope>
    <source>
        <strain evidence="2 3">DAOM BR117</strain>
    </source>
</reference>
<organism evidence="2 3">
    <name type="scientific">Spizellomyces punctatus (strain DAOM BR117)</name>
    <dbReference type="NCBI Taxonomy" id="645134"/>
    <lineage>
        <taxon>Eukaryota</taxon>
        <taxon>Fungi</taxon>
        <taxon>Fungi incertae sedis</taxon>
        <taxon>Chytridiomycota</taxon>
        <taxon>Chytridiomycota incertae sedis</taxon>
        <taxon>Chytridiomycetes</taxon>
        <taxon>Spizellomycetales</taxon>
        <taxon>Spizellomycetaceae</taxon>
        <taxon>Spizellomyces</taxon>
    </lineage>
</organism>
<proteinExistence type="predicted"/>
<protein>
    <submittedName>
        <fullName evidence="2">Uncharacterized protein</fullName>
    </submittedName>
</protein>
<dbReference type="GO" id="GO:0000794">
    <property type="term" value="C:condensed nuclear chromosome"/>
    <property type="evidence" value="ECO:0007669"/>
    <property type="project" value="InterPro"/>
</dbReference>
<dbReference type="GeneID" id="27690501"/>
<dbReference type="VEuPathDB" id="FungiDB:SPPG_07275"/>
<dbReference type="eggNOG" id="ENOG502SEG2">
    <property type="taxonomic scope" value="Eukaryota"/>
</dbReference>
<dbReference type="GO" id="GO:0000712">
    <property type="term" value="P:resolution of meiotic recombination intermediates"/>
    <property type="evidence" value="ECO:0007669"/>
    <property type="project" value="InterPro"/>
</dbReference>
<dbReference type="PANTHER" id="PTHR35668:SF1">
    <property type="entry name" value="PROTEIN SHORTAGE IN CHIASMATA 1 ORTHOLOG"/>
    <property type="match status" value="1"/>
</dbReference>
<dbReference type="OrthoDB" id="2161881at2759"/>
<name>A0A0L0H7Z2_SPIPD</name>
<dbReference type="GO" id="GO:0003697">
    <property type="term" value="F:single-stranded DNA binding"/>
    <property type="evidence" value="ECO:0007669"/>
    <property type="project" value="TreeGrafter"/>
</dbReference>
<gene>
    <name evidence="2" type="ORF">SPPG_07275</name>
</gene>
<dbReference type="Proteomes" id="UP000053201">
    <property type="component" value="Unassembled WGS sequence"/>
</dbReference>
<dbReference type="GO" id="GO:0016887">
    <property type="term" value="F:ATP hydrolysis activity"/>
    <property type="evidence" value="ECO:0007669"/>
    <property type="project" value="InterPro"/>
</dbReference>
<accession>A0A0L0H7Z2</accession>
<dbReference type="RefSeq" id="XP_016605387.1">
    <property type="nucleotide sequence ID" value="XM_016755439.1"/>
</dbReference>
<feature type="compositionally biased region" description="Basic and acidic residues" evidence="1">
    <location>
        <begin position="652"/>
        <end position="663"/>
    </location>
</feature>
<feature type="region of interest" description="Disordered" evidence="1">
    <location>
        <begin position="398"/>
        <end position="418"/>
    </location>
</feature>
<feature type="region of interest" description="Disordered" evidence="1">
    <location>
        <begin position="647"/>
        <end position="678"/>
    </location>
</feature>
<evidence type="ECO:0000313" key="2">
    <source>
        <dbReference type="EMBL" id="KNC97347.1"/>
    </source>
</evidence>
<dbReference type="EMBL" id="KQ257464">
    <property type="protein sequence ID" value="KNC97347.1"/>
    <property type="molecule type" value="Genomic_DNA"/>
</dbReference>
<dbReference type="PANTHER" id="PTHR35668">
    <property type="entry name" value="PROTEIN SHORTAGE IN CHIASMATA 1 ORTHOLOG"/>
    <property type="match status" value="1"/>
</dbReference>
<evidence type="ECO:0000313" key="3">
    <source>
        <dbReference type="Proteomes" id="UP000053201"/>
    </source>
</evidence>
<dbReference type="InterPro" id="IPR039991">
    <property type="entry name" value="SHOC1"/>
</dbReference>
<dbReference type="InParanoid" id="A0A0L0H7Z2"/>
<dbReference type="AlphaFoldDB" id="A0A0L0H7Z2"/>